<feature type="transmembrane region" description="Helical" evidence="7">
    <location>
        <begin position="20"/>
        <end position="45"/>
    </location>
</feature>
<dbReference type="Gene3D" id="1.20.1250.20">
    <property type="entry name" value="MFS general substrate transporter like domains"/>
    <property type="match status" value="1"/>
</dbReference>
<gene>
    <name evidence="9" type="ordered locus">BH3880</name>
</gene>
<sequence length="424" mass="46322">MKTTKKRETLWQQPGYKKLFTSYSISMVGQWFDLVALLVLFGYVWNADPLLLAFIPIAFALPQMLFGQFAGVFVKKYHKVKVMAVADGVTSLLTISLLFTGHPLVVLGIISLRATVNVVHYPAQQSLLRQLIRDDLRLQAITWNGAVSQAAKIIGPMGGGALLTAFSPHTLILLNGIAFLLSALLLTTLFRNVKVVEKDTSLENQSSFWASWKAGWQVVFKRKVIYFSFAIALLGMSVIQMVDIQFPVLFRQIAAAQPQMVAWIMAAIGTGAIAMMAFLGRMKQLRNVGMWLAGAMICIGIAFLGIGMLQEGFLMMIPIGLGLIAGLGTGTSMVVSNYIIQTEPREQEVSQVAGIYQSLISMAILLPPLLGAWLIHLIGVILLFQIVGAVLLIIGGIALCFHPILFTTKQGTKEAGTKLLIVKE</sequence>
<accession>Q9K652</accession>
<keyword evidence="3" id="KW-1003">Cell membrane</keyword>
<feature type="transmembrane region" description="Helical" evidence="7">
    <location>
        <begin position="86"/>
        <end position="112"/>
    </location>
</feature>
<feature type="transmembrane region" description="Helical" evidence="7">
    <location>
        <begin position="381"/>
        <end position="405"/>
    </location>
</feature>
<evidence type="ECO:0000256" key="6">
    <source>
        <dbReference type="ARBA" id="ARBA00023136"/>
    </source>
</evidence>
<dbReference type="KEGG" id="bha:BH3880"/>
<dbReference type="InterPro" id="IPR020846">
    <property type="entry name" value="MFS_dom"/>
</dbReference>
<evidence type="ECO:0000259" key="8">
    <source>
        <dbReference type="PROSITE" id="PS50850"/>
    </source>
</evidence>
<evidence type="ECO:0000313" key="10">
    <source>
        <dbReference type="Proteomes" id="UP000001258"/>
    </source>
</evidence>
<feature type="transmembrane region" description="Helical" evidence="7">
    <location>
        <begin position="171"/>
        <end position="190"/>
    </location>
</feature>
<evidence type="ECO:0000313" key="9">
    <source>
        <dbReference type="EMBL" id="BAB07599.1"/>
    </source>
</evidence>
<evidence type="ECO:0000256" key="7">
    <source>
        <dbReference type="SAM" id="Phobius"/>
    </source>
</evidence>
<feature type="transmembrane region" description="Helical" evidence="7">
    <location>
        <begin position="352"/>
        <end position="375"/>
    </location>
</feature>
<dbReference type="HOGENOM" id="CLU_034180_15_3_9"/>
<dbReference type="GO" id="GO:0005886">
    <property type="term" value="C:plasma membrane"/>
    <property type="evidence" value="ECO:0007669"/>
    <property type="project" value="UniProtKB-SubCell"/>
</dbReference>
<dbReference type="Proteomes" id="UP000001258">
    <property type="component" value="Chromosome"/>
</dbReference>
<dbReference type="PANTHER" id="PTHR43266:SF2">
    <property type="entry name" value="MAJOR FACILITATOR SUPERFAMILY (MFS) PROFILE DOMAIN-CONTAINING PROTEIN"/>
    <property type="match status" value="1"/>
</dbReference>
<keyword evidence="6 7" id="KW-0472">Membrane</keyword>
<organism evidence="9 10">
    <name type="scientific">Halalkalibacterium halodurans (strain ATCC BAA-125 / DSM 18197 / FERM 7344 / JCM 9153 / C-125)</name>
    <name type="common">Bacillus halodurans</name>
    <dbReference type="NCBI Taxonomy" id="272558"/>
    <lineage>
        <taxon>Bacteria</taxon>
        <taxon>Bacillati</taxon>
        <taxon>Bacillota</taxon>
        <taxon>Bacilli</taxon>
        <taxon>Bacillales</taxon>
        <taxon>Bacillaceae</taxon>
        <taxon>Halalkalibacterium (ex Joshi et al. 2022)</taxon>
    </lineage>
</organism>
<feature type="transmembrane region" description="Helical" evidence="7">
    <location>
        <begin position="224"/>
        <end position="248"/>
    </location>
</feature>
<evidence type="ECO:0000256" key="4">
    <source>
        <dbReference type="ARBA" id="ARBA00022692"/>
    </source>
</evidence>
<keyword evidence="5 7" id="KW-1133">Transmembrane helix</keyword>
<dbReference type="PROSITE" id="PS50850">
    <property type="entry name" value="MFS"/>
    <property type="match status" value="1"/>
</dbReference>
<dbReference type="PIR" id="H84134">
    <property type="entry name" value="H84134"/>
</dbReference>
<dbReference type="Pfam" id="PF07690">
    <property type="entry name" value="MFS_1"/>
    <property type="match status" value="1"/>
</dbReference>
<protein>
    <submittedName>
        <fullName evidence="9">Multidrug resistance protein</fullName>
    </submittedName>
</protein>
<dbReference type="InterPro" id="IPR011701">
    <property type="entry name" value="MFS"/>
</dbReference>
<reference evidence="9 10" key="1">
    <citation type="journal article" date="2000" name="Nucleic Acids Res.">
        <title>Complete genome sequence of the alkaliphilic bacterium Bacillus halodurans and genomic sequence comparison with Bacillus subtilis.</title>
        <authorList>
            <person name="Takami H."/>
            <person name="Nakasone K."/>
            <person name="Takaki Y."/>
            <person name="Maeno G."/>
            <person name="Sasaki R."/>
            <person name="Masui N."/>
            <person name="Fuji F."/>
            <person name="Hirama C."/>
            <person name="Nakamura Y."/>
            <person name="Ogasawara N."/>
            <person name="Kuhara S."/>
            <person name="Horikoshi K."/>
        </authorList>
    </citation>
    <scope>NUCLEOTIDE SEQUENCE [LARGE SCALE GENOMIC DNA]</scope>
    <source>
        <strain evidence="10">ATCC BAA-125 / DSM 18197 / FERM 7344 / JCM 9153 / C-125</strain>
    </source>
</reference>
<feature type="domain" description="Major facilitator superfamily (MFS) profile" evidence="8">
    <location>
        <begin position="223"/>
        <end position="424"/>
    </location>
</feature>
<dbReference type="SUPFAM" id="SSF103473">
    <property type="entry name" value="MFS general substrate transporter"/>
    <property type="match status" value="1"/>
</dbReference>
<feature type="transmembrane region" description="Helical" evidence="7">
    <location>
        <begin position="260"/>
        <end position="279"/>
    </location>
</feature>
<evidence type="ECO:0000256" key="3">
    <source>
        <dbReference type="ARBA" id="ARBA00022475"/>
    </source>
</evidence>
<evidence type="ECO:0000256" key="1">
    <source>
        <dbReference type="ARBA" id="ARBA00004651"/>
    </source>
</evidence>
<dbReference type="PRINTS" id="PR01988">
    <property type="entry name" value="EXPORTERBACE"/>
</dbReference>
<dbReference type="PANTHER" id="PTHR43266">
    <property type="entry name" value="MACROLIDE-EFFLUX PROTEIN"/>
    <property type="match status" value="1"/>
</dbReference>
<name>Q9K652_HALH5</name>
<feature type="transmembrane region" description="Helical" evidence="7">
    <location>
        <begin position="291"/>
        <end position="309"/>
    </location>
</feature>
<feature type="transmembrane region" description="Helical" evidence="7">
    <location>
        <begin position="315"/>
        <end position="340"/>
    </location>
</feature>
<dbReference type="eggNOG" id="COG2814">
    <property type="taxonomic scope" value="Bacteria"/>
</dbReference>
<keyword evidence="2" id="KW-0813">Transport</keyword>
<feature type="transmembrane region" description="Helical" evidence="7">
    <location>
        <begin position="51"/>
        <end position="74"/>
    </location>
</feature>
<dbReference type="CDD" id="cd06173">
    <property type="entry name" value="MFS_MefA_like"/>
    <property type="match status" value="1"/>
</dbReference>
<dbReference type="EMBL" id="BA000004">
    <property type="protein sequence ID" value="BAB07599.1"/>
    <property type="molecule type" value="Genomic_DNA"/>
</dbReference>
<proteinExistence type="predicted"/>
<dbReference type="InterPro" id="IPR036259">
    <property type="entry name" value="MFS_trans_sf"/>
</dbReference>
<keyword evidence="4 7" id="KW-0812">Transmembrane</keyword>
<evidence type="ECO:0000256" key="2">
    <source>
        <dbReference type="ARBA" id="ARBA00022448"/>
    </source>
</evidence>
<dbReference type="AlphaFoldDB" id="Q9K652"/>
<dbReference type="STRING" id="272558.gene:10729793"/>
<dbReference type="InterPro" id="IPR022324">
    <property type="entry name" value="Bacilysin_exporter_BacE_put"/>
</dbReference>
<evidence type="ECO:0000256" key="5">
    <source>
        <dbReference type="ARBA" id="ARBA00022989"/>
    </source>
</evidence>
<dbReference type="GO" id="GO:0022857">
    <property type="term" value="F:transmembrane transporter activity"/>
    <property type="evidence" value="ECO:0007669"/>
    <property type="project" value="InterPro"/>
</dbReference>
<keyword evidence="10" id="KW-1185">Reference proteome</keyword>
<comment type="subcellular location">
    <subcellularLocation>
        <location evidence="1">Cell membrane</location>
        <topology evidence="1">Multi-pass membrane protein</topology>
    </subcellularLocation>
</comment>